<accession>A0AAD5V619</accession>
<dbReference type="NCBIfam" id="TIGR01340">
    <property type="entry name" value="aconitase_mito"/>
    <property type="match status" value="1"/>
</dbReference>
<dbReference type="EC" id="4.2.1.-" evidence="8"/>
<dbReference type="PRINTS" id="PR00415">
    <property type="entry name" value="ACONITASE"/>
</dbReference>
<dbReference type="GO" id="GO:0006099">
    <property type="term" value="P:tricarboxylic acid cycle"/>
    <property type="evidence" value="ECO:0007669"/>
    <property type="project" value="InterPro"/>
</dbReference>
<dbReference type="FunFam" id="3.20.19.10:FF:000002">
    <property type="entry name" value="Aconitate hydratase, mitochondrial"/>
    <property type="match status" value="1"/>
</dbReference>
<feature type="domain" description="Aconitase/3-isopropylmalate dehydratase large subunit alpha/beta/alpha" evidence="9">
    <location>
        <begin position="69"/>
        <end position="510"/>
    </location>
</feature>
<gene>
    <name evidence="11" type="ORF">NLI96_g6322</name>
</gene>
<evidence type="ECO:0000256" key="4">
    <source>
        <dbReference type="ARBA" id="ARBA00023004"/>
    </source>
</evidence>
<evidence type="ECO:0000256" key="2">
    <source>
        <dbReference type="ARBA" id="ARBA00022723"/>
    </source>
</evidence>
<keyword evidence="4 8" id="KW-0408">Iron</keyword>
<dbReference type="Gene3D" id="3.20.19.10">
    <property type="entry name" value="Aconitase, domain 4"/>
    <property type="match status" value="1"/>
</dbReference>
<evidence type="ECO:0000259" key="10">
    <source>
        <dbReference type="Pfam" id="PF00694"/>
    </source>
</evidence>
<evidence type="ECO:0000256" key="6">
    <source>
        <dbReference type="ARBA" id="ARBA00023128"/>
    </source>
</evidence>
<keyword evidence="2 8" id="KW-0479">Metal-binding</keyword>
<dbReference type="InterPro" id="IPR001030">
    <property type="entry name" value="Acoase/IPM_deHydtase_lsu_aba"/>
</dbReference>
<dbReference type="FunFam" id="3.30.499.10:FF:000004">
    <property type="entry name" value="Aconitate hydratase, mitochondrial"/>
    <property type="match status" value="1"/>
</dbReference>
<dbReference type="InterPro" id="IPR000573">
    <property type="entry name" value="AconitaseA/IPMdHydase_ssu_swvl"/>
</dbReference>
<dbReference type="FunFam" id="3.30.499.10:FF:000003">
    <property type="entry name" value="Aconitate hydratase, mitochondrial"/>
    <property type="match status" value="1"/>
</dbReference>
<name>A0AAD5V619_9APHY</name>
<comment type="cofactor">
    <cofactor evidence="8">
        <name>[4Fe-4S] cluster</name>
        <dbReference type="ChEBI" id="CHEBI:49883"/>
    </cofactor>
    <text evidence="8">Binds 1 [4Fe-4S] cluster per subunit.</text>
</comment>
<dbReference type="AlphaFoldDB" id="A0AAD5V619"/>
<comment type="subcellular location">
    <subcellularLocation>
        <location evidence="1 8">Mitochondrion</location>
    </subcellularLocation>
</comment>
<dbReference type="InterPro" id="IPR018136">
    <property type="entry name" value="Aconitase_4Fe-4S_BS"/>
</dbReference>
<dbReference type="GO" id="GO:0005739">
    <property type="term" value="C:mitochondrion"/>
    <property type="evidence" value="ECO:0007669"/>
    <property type="project" value="UniProtKB-SubCell"/>
</dbReference>
<evidence type="ECO:0000256" key="1">
    <source>
        <dbReference type="ARBA" id="ARBA00004173"/>
    </source>
</evidence>
<dbReference type="Pfam" id="PF00330">
    <property type="entry name" value="Aconitase"/>
    <property type="match status" value="1"/>
</dbReference>
<comment type="caution">
    <text evidence="11">The sequence shown here is derived from an EMBL/GenBank/DDBJ whole genome shotgun (WGS) entry which is preliminary data.</text>
</comment>
<evidence type="ECO:0000256" key="8">
    <source>
        <dbReference type="RuleBase" id="RU362107"/>
    </source>
</evidence>
<reference evidence="11" key="1">
    <citation type="submission" date="2022-07" db="EMBL/GenBank/DDBJ databases">
        <title>Genome Sequence of Physisporinus lineatus.</title>
        <authorList>
            <person name="Buettner E."/>
        </authorList>
    </citation>
    <scope>NUCLEOTIDE SEQUENCE</scope>
    <source>
        <strain evidence="11">VT162</strain>
    </source>
</reference>
<evidence type="ECO:0000313" key="11">
    <source>
        <dbReference type="EMBL" id="KAJ3483416.1"/>
    </source>
</evidence>
<dbReference type="SUPFAM" id="SSF53732">
    <property type="entry name" value="Aconitase iron-sulfur domain"/>
    <property type="match status" value="1"/>
</dbReference>
<dbReference type="InterPro" id="IPR015928">
    <property type="entry name" value="Aconitase/3IPM_dehydase_swvl"/>
</dbReference>
<dbReference type="FunFam" id="3.40.1060.10:FF:000001">
    <property type="entry name" value="Aconitate hydratase, mitochondrial"/>
    <property type="match status" value="1"/>
</dbReference>
<dbReference type="EMBL" id="JANAWD010000229">
    <property type="protein sequence ID" value="KAJ3483416.1"/>
    <property type="molecule type" value="Genomic_DNA"/>
</dbReference>
<dbReference type="Proteomes" id="UP001212997">
    <property type="component" value="Unassembled WGS sequence"/>
</dbReference>
<keyword evidence="3 8" id="KW-0809">Transit peptide</keyword>
<evidence type="ECO:0000313" key="12">
    <source>
        <dbReference type="Proteomes" id="UP001212997"/>
    </source>
</evidence>
<dbReference type="Gene3D" id="3.40.1060.10">
    <property type="entry name" value="Aconitase, Domain 2"/>
    <property type="match status" value="1"/>
</dbReference>
<dbReference type="Gene3D" id="3.30.499.10">
    <property type="entry name" value="Aconitase, domain 3"/>
    <property type="match status" value="2"/>
</dbReference>
<dbReference type="SUPFAM" id="SSF52016">
    <property type="entry name" value="LeuD/IlvD-like"/>
    <property type="match status" value="1"/>
</dbReference>
<evidence type="ECO:0000256" key="7">
    <source>
        <dbReference type="ARBA" id="ARBA00023239"/>
    </source>
</evidence>
<dbReference type="NCBIfam" id="NF005558">
    <property type="entry name" value="PRK07229.1"/>
    <property type="match status" value="1"/>
</dbReference>
<dbReference type="Pfam" id="PF00694">
    <property type="entry name" value="Aconitase_C"/>
    <property type="match status" value="1"/>
</dbReference>
<dbReference type="InterPro" id="IPR006248">
    <property type="entry name" value="Aconitase_mito-like"/>
</dbReference>
<dbReference type="InterPro" id="IPR036008">
    <property type="entry name" value="Aconitase_4Fe-4S_dom"/>
</dbReference>
<dbReference type="InterPro" id="IPR015932">
    <property type="entry name" value="Aconitase_dom2"/>
</dbReference>
<proteinExistence type="inferred from homology"/>
<protein>
    <recommendedName>
        <fullName evidence="8">Aconitate hydratase, mitochondrial</fullName>
        <shortName evidence="8">Aconitase</shortName>
        <ecNumber evidence="8">4.2.1.-</ecNumber>
    </recommendedName>
</protein>
<evidence type="ECO:0000256" key="3">
    <source>
        <dbReference type="ARBA" id="ARBA00022946"/>
    </source>
</evidence>
<dbReference type="GO" id="GO:0046872">
    <property type="term" value="F:metal ion binding"/>
    <property type="evidence" value="ECO:0007669"/>
    <property type="project" value="UniProtKB-UniRule"/>
</dbReference>
<comment type="similarity">
    <text evidence="8">Belongs to the aconitase/IPM isomerase family.</text>
</comment>
<dbReference type="InterPro" id="IPR050926">
    <property type="entry name" value="Aconitase/IPM_isomerase"/>
</dbReference>
<keyword evidence="12" id="KW-1185">Reference proteome</keyword>
<keyword evidence="7 8" id="KW-0456">Lyase</keyword>
<keyword evidence="6 8" id="KW-0496">Mitochondrion</keyword>
<evidence type="ECO:0000259" key="9">
    <source>
        <dbReference type="Pfam" id="PF00330"/>
    </source>
</evidence>
<dbReference type="GO" id="GO:0051539">
    <property type="term" value="F:4 iron, 4 sulfur cluster binding"/>
    <property type="evidence" value="ECO:0007669"/>
    <property type="project" value="UniProtKB-UniRule"/>
</dbReference>
<keyword evidence="5 8" id="KW-0411">Iron-sulfur</keyword>
<sequence length="802" mass="86646">MVIKFLHLGFRLGRKLSLTRTPTSFIPLPHYSLGGDSAANDDVDIVSILLEKLADIRKILGNRPLTLAEKILYSHVYNPQETLADGKLIRGETYLQLSPERVAMQDASAQMALLQFMSAGMDRCAVPASIHCDHLIQASEGAESDLKRSIVTNQEVFDFLESAGRKYGIEFWRPGSGIIHQIVLENYAAPGMLMLGTDSHTPNAGGLGLLAIGVGGADAVDALTGTPWELKAPQVIGVHLTGQMNGWATPKDLILHLAGKLTVRGGTGRILEYFGPGVFNQSCTGLATVANMGAEVGATTSTFPYTPSMQAYLRATGRAPVARAADEAAAQGFLAADEGAEYDQVIEVNLSELEPTINGPFTPDLATPLSKFGDVVREQGWKDELSAGLIGSCTNSSYQDMTSVADLARQAKAAGLKAKVPFLCTPGSEQIRATMERDKVTDVLEEVGAVVLANACGPCIGQWKREDKKGEENAILTSFNRNFKSRNDGNSQTMNFLASPTIVTAMAFSGKLSFNPATDSIPLPSGGSFKFSPPVGQDLPSSGFIPGRTAFYPSPMPEPQPETEVVIKQGSQRLEILEPFTSPFGESNPRGLELPSLQILMRVRGKCTTDHISAAGPWLKYKGHLTNISENLLITAVNDEGGEVNVAFDHNHDSAQSETDTIPNVAKRLKARQQPWALVVDDNYGEGSAREHAALQPRFYGCHMIVARSFARIHETNLKKQGVLPLWFADKADYSRIGAGDIVETQGLADLLNGVPDASIKLKVTKRDGETFEILTKHTMSKDQLKWLRAGSALNYIRSQIN</sequence>
<dbReference type="GO" id="GO:0005829">
    <property type="term" value="C:cytosol"/>
    <property type="evidence" value="ECO:0007669"/>
    <property type="project" value="TreeGrafter"/>
</dbReference>
<organism evidence="11 12">
    <name type="scientific">Meripilus lineatus</name>
    <dbReference type="NCBI Taxonomy" id="2056292"/>
    <lineage>
        <taxon>Eukaryota</taxon>
        <taxon>Fungi</taxon>
        <taxon>Dikarya</taxon>
        <taxon>Basidiomycota</taxon>
        <taxon>Agaricomycotina</taxon>
        <taxon>Agaricomycetes</taxon>
        <taxon>Polyporales</taxon>
        <taxon>Meripilaceae</taxon>
        <taxon>Meripilus</taxon>
    </lineage>
</organism>
<dbReference type="InterPro" id="IPR015931">
    <property type="entry name" value="Acnase/IPM_dHydase_lsu_aba_1/3"/>
</dbReference>
<dbReference type="PANTHER" id="PTHR43160">
    <property type="entry name" value="ACONITATE HYDRATASE B"/>
    <property type="match status" value="1"/>
</dbReference>
<evidence type="ECO:0000256" key="5">
    <source>
        <dbReference type="ARBA" id="ARBA00023014"/>
    </source>
</evidence>
<dbReference type="GO" id="GO:0003994">
    <property type="term" value="F:aconitate hydratase activity"/>
    <property type="evidence" value="ECO:0007669"/>
    <property type="project" value="InterPro"/>
</dbReference>
<feature type="domain" description="Aconitase A/isopropylmalate dehydratase small subunit swivel" evidence="10">
    <location>
        <begin position="598"/>
        <end position="730"/>
    </location>
</feature>
<dbReference type="PANTHER" id="PTHR43160:SF2">
    <property type="entry name" value="HOMOCITRATE DEHYDRATASE, MITOCHONDRIAL"/>
    <property type="match status" value="1"/>
</dbReference>
<dbReference type="PROSITE" id="PS01244">
    <property type="entry name" value="ACONITASE_2"/>
    <property type="match status" value="1"/>
</dbReference>